<gene>
    <name evidence="2" type="ORF">XV03_03845</name>
</gene>
<evidence type="ECO:0000256" key="1">
    <source>
        <dbReference type="SAM" id="Phobius"/>
    </source>
</evidence>
<evidence type="ECO:0000313" key="2">
    <source>
        <dbReference type="EMBL" id="PBJ39118.1"/>
    </source>
</evidence>
<name>A0A2A3LD08_MYCAV</name>
<sequence length="317" mass="33560">MNIFQPVREAWANTAAHRSWWIAGGLGALLVVLVFLFGLVSMLGWARNAIWPAPAKPDVLTLKTIDRHEQDAALVAVFAKYCVKLYEEATPDTMGTLSQCFTVPPIMPVPASKNAATATDLDAWAPKLVSQDNGTGLWSVLVAVTVKEFSDSTAVRKYVWLSVVLPPAPAGPRATLMPSDRATSLPAGADMEMAYDRDVSGQALLYDVVNKFLTAYLVGPASDVANYVTAESGLAGLGKVWDTVTINSMKADAAADGPPAPGQEVHVLATVTVARSTGGVKSMQYPLLLVEAGGRWAVAALEDMPAVTGRLLPAGNR</sequence>
<dbReference type="EMBL" id="LBGZ01000029">
    <property type="protein sequence ID" value="PBJ39118.1"/>
    <property type="molecule type" value="Genomic_DNA"/>
</dbReference>
<protein>
    <recommendedName>
        <fullName evidence="4">Conjugal transfer protein</fullName>
    </recommendedName>
</protein>
<feature type="transmembrane region" description="Helical" evidence="1">
    <location>
        <begin position="20"/>
        <end position="46"/>
    </location>
</feature>
<evidence type="ECO:0008006" key="4">
    <source>
        <dbReference type="Google" id="ProtNLM"/>
    </source>
</evidence>
<organism evidence="2 3">
    <name type="scientific">Mycobacterium avium subsp. hominissuis</name>
    <dbReference type="NCBI Taxonomy" id="439334"/>
    <lineage>
        <taxon>Bacteria</taxon>
        <taxon>Bacillati</taxon>
        <taxon>Actinomycetota</taxon>
        <taxon>Actinomycetes</taxon>
        <taxon>Mycobacteriales</taxon>
        <taxon>Mycobacteriaceae</taxon>
        <taxon>Mycobacterium</taxon>
        <taxon>Mycobacterium avium complex (MAC)</taxon>
    </lineage>
</organism>
<comment type="caution">
    <text evidence="2">The sequence shown here is derived from an EMBL/GenBank/DDBJ whole genome shotgun (WGS) entry which is preliminary data.</text>
</comment>
<keyword evidence="1" id="KW-0472">Membrane</keyword>
<accession>A0A2A3LD08</accession>
<keyword evidence="1" id="KW-1133">Transmembrane helix</keyword>
<proteinExistence type="predicted"/>
<dbReference type="AlphaFoldDB" id="A0A2A3LD08"/>
<dbReference type="Proteomes" id="UP000218842">
    <property type="component" value="Unassembled WGS sequence"/>
</dbReference>
<reference evidence="2 3" key="1">
    <citation type="journal article" date="2017" name="Genome Biol. Evol.">
        <title>Population Structure and Local Adaptation of MAC Lung Disease Agent Mycobacterium avium subsp. hominissuis.</title>
        <authorList>
            <person name="Yano H."/>
            <person name="Iwamoto T."/>
            <person name="Nishiuchi Y."/>
            <person name="Nakajima C."/>
            <person name="Starkova D.A."/>
            <person name="Mokrousov I."/>
            <person name="Narvskaya O."/>
            <person name="Yoshida S."/>
            <person name="Arikawa K."/>
            <person name="Nakanishi N."/>
            <person name="Osaki K."/>
            <person name="Nakagawa I."/>
            <person name="Ato M."/>
            <person name="Suzuki Y."/>
            <person name="Maruyama F."/>
        </authorList>
    </citation>
    <scope>NUCLEOTIDE SEQUENCE [LARGE SCALE GENOMIC DNA]</scope>
    <source>
        <strain evidence="2 3">OCU466</strain>
    </source>
</reference>
<dbReference type="RefSeq" id="WP_071321616.1">
    <property type="nucleotide sequence ID" value="NZ_BDNC01000033.1"/>
</dbReference>
<keyword evidence="1" id="KW-0812">Transmembrane</keyword>
<dbReference type="Gene3D" id="3.10.450.540">
    <property type="match status" value="1"/>
</dbReference>
<evidence type="ECO:0000313" key="3">
    <source>
        <dbReference type="Proteomes" id="UP000218842"/>
    </source>
</evidence>